<keyword evidence="1" id="KW-0732">Signal</keyword>
<feature type="signal peptide" evidence="1">
    <location>
        <begin position="1"/>
        <end position="21"/>
    </location>
</feature>
<keyword evidence="3" id="KW-1185">Reference proteome</keyword>
<evidence type="ECO:0000313" key="3">
    <source>
        <dbReference type="Proteomes" id="UP001163726"/>
    </source>
</evidence>
<evidence type="ECO:0000256" key="1">
    <source>
        <dbReference type="SAM" id="SignalP"/>
    </source>
</evidence>
<dbReference type="Proteomes" id="UP001163726">
    <property type="component" value="Chromosome"/>
</dbReference>
<reference evidence="2" key="1">
    <citation type="submission" date="2022-10" db="EMBL/GenBank/DDBJ databases">
        <title>Catenovulum adriacola sp. nov. isolated in the Harbour of Susak.</title>
        <authorList>
            <person name="Schoch T."/>
            <person name="Reich S.J."/>
            <person name="Stoeferle S."/>
            <person name="Flaiz M."/>
            <person name="Kazda M."/>
            <person name="Riedel C.U."/>
            <person name="Duerre P."/>
        </authorList>
    </citation>
    <scope>NUCLEOTIDE SEQUENCE</scope>
    <source>
        <strain evidence="2">TS8</strain>
    </source>
</reference>
<gene>
    <name evidence="2" type="ORF">OLW01_05100</name>
</gene>
<protein>
    <submittedName>
        <fullName evidence="2">Phosphate ABC transporter substrate-binding protein</fullName>
    </submittedName>
</protein>
<feature type="chain" id="PRO_5046054782" evidence="1">
    <location>
        <begin position="22"/>
        <end position="139"/>
    </location>
</feature>
<evidence type="ECO:0000313" key="2">
    <source>
        <dbReference type="EMBL" id="WAJ71183.1"/>
    </source>
</evidence>
<dbReference type="Gene3D" id="3.40.190.10">
    <property type="entry name" value="Periplasmic binding protein-like II"/>
    <property type="match status" value="1"/>
</dbReference>
<name>A0ABY7APM3_9ALTE</name>
<organism evidence="2 3">
    <name type="scientific">Catenovulum adriaticum</name>
    <dbReference type="NCBI Taxonomy" id="2984846"/>
    <lineage>
        <taxon>Bacteria</taxon>
        <taxon>Pseudomonadati</taxon>
        <taxon>Pseudomonadota</taxon>
        <taxon>Gammaproteobacteria</taxon>
        <taxon>Alteromonadales</taxon>
        <taxon>Alteromonadaceae</taxon>
        <taxon>Catenovulum</taxon>
    </lineage>
</organism>
<sequence>MNKLIQTSFIAATIFASQCFAEIAVVVHPSNSANISAEDIERIFLGKKKAFSSGDTAVPINLNEGDATRASFNEKALNKNSSQLKAYWSKLVFTGKGTPPKEVNSSAEVLKLVSSNPNMIGYIDASIVDGSVKVISKLN</sequence>
<proteinExistence type="predicted"/>
<dbReference type="RefSeq" id="WP_268075647.1">
    <property type="nucleotide sequence ID" value="NZ_CP109965.1"/>
</dbReference>
<dbReference type="EMBL" id="CP109965">
    <property type="protein sequence ID" value="WAJ71183.1"/>
    <property type="molecule type" value="Genomic_DNA"/>
</dbReference>
<dbReference type="SUPFAM" id="SSF53850">
    <property type="entry name" value="Periplasmic binding protein-like II"/>
    <property type="match status" value="1"/>
</dbReference>
<accession>A0ABY7APM3</accession>